<dbReference type="Proteomes" id="UP000231648">
    <property type="component" value="Unassembled WGS sequence"/>
</dbReference>
<comment type="caution">
    <text evidence="2">The sequence shown here is derived from an EMBL/GenBank/DDBJ whole genome shotgun (WGS) entry which is preliminary data.</text>
</comment>
<evidence type="ECO:0000313" key="3">
    <source>
        <dbReference type="Proteomes" id="UP000231648"/>
    </source>
</evidence>
<gene>
    <name evidence="2" type="ORF">COU82_02115</name>
</gene>
<proteinExistence type="predicted"/>
<dbReference type="EMBL" id="PFDX01000026">
    <property type="protein sequence ID" value="PJE57422.1"/>
    <property type="molecule type" value="Genomic_DNA"/>
</dbReference>
<evidence type="ECO:0000313" key="2">
    <source>
        <dbReference type="EMBL" id="PJE57422.1"/>
    </source>
</evidence>
<organism evidence="2 3">
    <name type="scientific">Candidatus Portnoybacteria bacterium CG10_big_fil_rev_8_21_14_0_10_38_18</name>
    <dbReference type="NCBI Taxonomy" id="1974813"/>
    <lineage>
        <taxon>Bacteria</taxon>
        <taxon>Candidatus Portnoyibacteriota</taxon>
    </lineage>
</organism>
<feature type="region of interest" description="Disordered" evidence="1">
    <location>
        <begin position="1"/>
        <end position="20"/>
    </location>
</feature>
<evidence type="ECO:0000256" key="1">
    <source>
        <dbReference type="SAM" id="MobiDB-lite"/>
    </source>
</evidence>
<sequence length="178" mass="20997">MTIESPKFEKKTESEKEARIKDVEKQVNEITDKLGEPIDPGIKEAVAGFNIWKIPTSQSCEGHLHKEGASFPWVEIYTPEPKGWKESEEKKREWTIENLKHRKRTMEMLDEFYQDREMPFDARLSFSNIGIYGGFRIQSTGAEIMPILSDKEQKEKLKLYRKEMNDFAKFLKDKYLKE</sequence>
<name>A0A2M8KBX5_9BACT</name>
<reference evidence="3" key="1">
    <citation type="submission" date="2017-09" db="EMBL/GenBank/DDBJ databases">
        <title>Depth-based differentiation of microbial function through sediment-hosted aquifers and enrichment of novel symbionts in the deep terrestrial subsurface.</title>
        <authorList>
            <person name="Probst A.J."/>
            <person name="Ladd B."/>
            <person name="Jarett J.K."/>
            <person name="Geller-Mcgrath D.E."/>
            <person name="Sieber C.M.K."/>
            <person name="Emerson J.B."/>
            <person name="Anantharaman K."/>
            <person name="Thomas B.C."/>
            <person name="Malmstrom R."/>
            <person name="Stieglmeier M."/>
            <person name="Klingl A."/>
            <person name="Woyke T."/>
            <person name="Ryan C.M."/>
            <person name="Banfield J.F."/>
        </authorList>
    </citation>
    <scope>NUCLEOTIDE SEQUENCE [LARGE SCALE GENOMIC DNA]</scope>
</reference>
<dbReference type="AlphaFoldDB" id="A0A2M8KBX5"/>
<protein>
    <submittedName>
        <fullName evidence="2">Uncharacterized protein</fullName>
    </submittedName>
</protein>
<accession>A0A2M8KBX5</accession>